<reference evidence="6" key="1">
    <citation type="submission" date="2022-12" db="EMBL/GenBank/DDBJ databases">
        <title>Genome assemblies of Blomia tropicalis.</title>
        <authorList>
            <person name="Cui Y."/>
        </authorList>
    </citation>
    <scope>NUCLEOTIDE SEQUENCE</scope>
    <source>
        <tissue evidence="6">Adult mites</tissue>
    </source>
</reference>
<dbReference type="GO" id="GO:0005524">
    <property type="term" value="F:ATP binding"/>
    <property type="evidence" value="ECO:0007669"/>
    <property type="project" value="InterPro"/>
</dbReference>
<gene>
    <name evidence="6" type="ORF">RDWZM_010532</name>
</gene>
<dbReference type="GO" id="GO:0004017">
    <property type="term" value="F:AMP kinase activity"/>
    <property type="evidence" value="ECO:0007669"/>
    <property type="project" value="InterPro"/>
</dbReference>
<dbReference type="PRINTS" id="PR00094">
    <property type="entry name" value="ADENYLTKNASE"/>
</dbReference>
<dbReference type="Gene3D" id="2.30.42.10">
    <property type="match status" value="1"/>
</dbReference>
<dbReference type="InterPro" id="IPR036034">
    <property type="entry name" value="PDZ_sf"/>
</dbReference>
<dbReference type="Pfam" id="PF05191">
    <property type="entry name" value="ADK_lid"/>
    <property type="match status" value="1"/>
</dbReference>
<dbReference type="SMART" id="SM00228">
    <property type="entry name" value="PDZ"/>
    <property type="match status" value="1"/>
</dbReference>
<sequence>MSPNAQVQKQSETNNDDRYLRGFASYERSSTLNAIFLGPPGAGKGTQAQNVKKEFGVCQLATGDLLRAEIASGSELGVKVKSVISSGKLVDDNLVIQLIEANLDKPDCAKGFLLDGFPRTIVQAQKLDELLEKRKTQLDSVIEFKIDDNLLIRRITGRLLHEASGRTYHEEFNPPKVAMKDDITGEPLKRRADDNAESLKTRLAAYHNQTAPLVDFYRFKRILTTVDAAKKTGQVYEVISKTFNDSKQAKDYVKFIPIKINKEQGFDDEGNQVMRCGFRIGGGIDQDYRQSPQNFTDNGIYVTDVSIDGPAARSGLQYGDKILQCNGYDFTMVTHRKAVDYIRKHPVLNLLIARRGVTSQS</sequence>
<dbReference type="Pfam" id="PF00406">
    <property type="entry name" value="ADK"/>
    <property type="match status" value="1"/>
</dbReference>
<proteinExistence type="inferred from homology"/>
<comment type="similarity">
    <text evidence="4">Belongs to the adenylate kinase family.</text>
</comment>
<dbReference type="FunFam" id="3.40.50.300:FF:000106">
    <property type="entry name" value="Adenylate kinase mitochondrial"/>
    <property type="match status" value="1"/>
</dbReference>
<dbReference type="Gene3D" id="3.40.50.300">
    <property type="entry name" value="P-loop containing nucleotide triphosphate hydrolases"/>
    <property type="match status" value="1"/>
</dbReference>
<dbReference type="NCBIfam" id="NF001381">
    <property type="entry name" value="PRK00279.1-3"/>
    <property type="match status" value="1"/>
</dbReference>
<dbReference type="HAMAP" id="MF_00235">
    <property type="entry name" value="Adenylate_kinase_Adk"/>
    <property type="match status" value="1"/>
</dbReference>
<keyword evidence="3 4" id="KW-0418">Kinase</keyword>
<dbReference type="SUPFAM" id="SSF50156">
    <property type="entry name" value="PDZ domain-like"/>
    <property type="match status" value="1"/>
</dbReference>
<name>A0A9Q0M260_BLOTA</name>
<evidence type="ECO:0000256" key="4">
    <source>
        <dbReference type="RuleBase" id="RU003330"/>
    </source>
</evidence>
<dbReference type="CDD" id="cd01428">
    <property type="entry name" value="ADK"/>
    <property type="match status" value="1"/>
</dbReference>
<dbReference type="PANTHER" id="PTHR23359">
    <property type="entry name" value="NUCLEOTIDE KINASE"/>
    <property type="match status" value="1"/>
</dbReference>
<dbReference type="NCBIfam" id="NF011100">
    <property type="entry name" value="PRK14527.1"/>
    <property type="match status" value="1"/>
</dbReference>
<comment type="caution">
    <text evidence="6">The sequence shown here is derived from an EMBL/GenBank/DDBJ whole genome shotgun (WGS) entry which is preliminary data.</text>
</comment>
<organism evidence="6 7">
    <name type="scientific">Blomia tropicalis</name>
    <name type="common">Mite</name>
    <dbReference type="NCBI Taxonomy" id="40697"/>
    <lineage>
        <taxon>Eukaryota</taxon>
        <taxon>Metazoa</taxon>
        <taxon>Ecdysozoa</taxon>
        <taxon>Arthropoda</taxon>
        <taxon>Chelicerata</taxon>
        <taxon>Arachnida</taxon>
        <taxon>Acari</taxon>
        <taxon>Acariformes</taxon>
        <taxon>Sarcoptiformes</taxon>
        <taxon>Astigmata</taxon>
        <taxon>Glycyphagoidea</taxon>
        <taxon>Echimyopodidae</taxon>
        <taxon>Blomia</taxon>
    </lineage>
</organism>
<dbReference type="InterPro" id="IPR033690">
    <property type="entry name" value="Adenylat_kinase_CS"/>
</dbReference>
<protein>
    <recommendedName>
        <fullName evidence="5">PDZ domain-containing protein</fullName>
    </recommendedName>
</protein>
<evidence type="ECO:0000256" key="1">
    <source>
        <dbReference type="ARBA" id="ARBA00022679"/>
    </source>
</evidence>
<dbReference type="SUPFAM" id="SSF52540">
    <property type="entry name" value="P-loop containing nucleoside triphosphate hydrolases"/>
    <property type="match status" value="1"/>
</dbReference>
<keyword evidence="7" id="KW-1185">Reference proteome</keyword>
<evidence type="ECO:0000313" key="7">
    <source>
        <dbReference type="Proteomes" id="UP001142055"/>
    </source>
</evidence>
<dbReference type="InterPro" id="IPR027417">
    <property type="entry name" value="P-loop_NTPase"/>
</dbReference>
<keyword evidence="1 4" id="KW-0808">Transferase</keyword>
<dbReference type="Proteomes" id="UP001142055">
    <property type="component" value="Chromosome 4"/>
</dbReference>
<dbReference type="InterPro" id="IPR000850">
    <property type="entry name" value="Adenylat/UMP-CMP_kin"/>
</dbReference>
<dbReference type="EMBL" id="JAPWDV010000004">
    <property type="protein sequence ID" value="KAJ6216032.1"/>
    <property type="molecule type" value="Genomic_DNA"/>
</dbReference>
<dbReference type="Pfam" id="PF00595">
    <property type="entry name" value="PDZ"/>
    <property type="match status" value="1"/>
</dbReference>
<dbReference type="AlphaFoldDB" id="A0A9Q0M260"/>
<dbReference type="NCBIfam" id="TIGR01351">
    <property type="entry name" value="adk"/>
    <property type="match status" value="1"/>
</dbReference>
<dbReference type="InterPro" id="IPR006259">
    <property type="entry name" value="Adenyl_kin_sub"/>
</dbReference>
<keyword evidence="2" id="KW-0547">Nucleotide-binding</keyword>
<feature type="domain" description="PDZ" evidence="5">
    <location>
        <begin position="257"/>
        <end position="344"/>
    </location>
</feature>
<dbReference type="PROSITE" id="PS50106">
    <property type="entry name" value="PDZ"/>
    <property type="match status" value="1"/>
</dbReference>
<accession>A0A9Q0M260</accession>
<dbReference type="PROSITE" id="PS00113">
    <property type="entry name" value="ADENYLATE_KINASE"/>
    <property type="match status" value="1"/>
</dbReference>
<dbReference type="InterPro" id="IPR007862">
    <property type="entry name" value="Adenylate_kinase_lid-dom"/>
</dbReference>
<evidence type="ECO:0000256" key="2">
    <source>
        <dbReference type="ARBA" id="ARBA00022741"/>
    </source>
</evidence>
<evidence type="ECO:0000259" key="5">
    <source>
        <dbReference type="PROSITE" id="PS50106"/>
    </source>
</evidence>
<dbReference type="OrthoDB" id="439792at2759"/>
<evidence type="ECO:0000313" key="6">
    <source>
        <dbReference type="EMBL" id="KAJ6216032.1"/>
    </source>
</evidence>
<dbReference type="InterPro" id="IPR001478">
    <property type="entry name" value="PDZ"/>
</dbReference>
<evidence type="ECO:0000256" key="3">
    <source>
        <dbReference type="ARBA" id="ARBA00022777"/>
    </source>
</evidence>